<dbReference type="EMBL" id="FXTI01000007">
    <property type="protein sequence ID" value="SMO77565.1"/>
    <property type="molecule type" value="Genomic_DNA"/>
</dbReference>
<evidence type="ECO:0000313" key="2">
    <source>
        <dbReference type="Proteomes" id="UP000315636"/>
    </source>
</evidence>
<dbReference type="Proteomes" id="UP000315636">
    <property type="component" value="Unassembled WGS sequence"/>
</dbReference>
<proteinExistence type="predicted"/>
<dbReference type="InterPro" id="IPR043857">
    <property type="entry name" value="DUF5819"/>
</dbReference>
<keyword evidence="2" id="KW-1185">Reference proteome</keyword>
<organism evidence="1 2">
    <name type="scientific">Melghirimyces algeriensis</name>
    <dbReference type="NCBI Taxonomy" id="910412"/>
    <lineage>
        <taxon>Bacteria</taxon>
        <taxon>Bacillati</taxon>
        <taxon>Bacillota</taxon>
        <taxon>Bacilli</taxon>
        <taxon>Bacillales</taxon>
        <taxon>Thermoactinomycetaceae</taxon>
        <taxon>Melghirimyces</taxon>
    </lineage>
</organism>
<dbReference type="AlphaFoldDB" id="A0A521E155"/>
<accession>A0A521E155</accession>
<reference evidence="1 2" key="1">
    <citation type="submission" date="2017-05" db="EMBL/GenBank/DDBJ databases">
        <authorList>
            <person name="Varghese N."/>
            <person name="Submissions S."/>
        </authorList>
    </citation>
    <scope>NUCLEOTIDE SEQUENCE [LARGE SCALE GENOMIC DNA]</scope>
    <source>
        <strain evidence="1 2">DSM 45474</strain>
    </source>
</reference>
<dbReference type="Pfam" id="PF19136">
    <property type="entry name" value="DUF5819"/>
    <property type="match status" value="1"/>
</dbReference>
<evidence type="ECO:0000313" key="1">
    <source>
        <dbReference type="EMBL" id="SMO77565.1"/>
    </source>
</evidence>
<protein>
    <submittedName>
        <fullName evidence="1">Uncharacterized protein</fullName>
    </submittedName>
</protein>
<sequence>MKNMKRYLPLVWALFLAFALLFHFFVTSLYLTPDNPVKSRWWDSLYAYMDPLFAQNWKFFAPNPVSQHREIWVKGRIRNETGQFQETDWKNITRPLIRQKQKRRIGSDQKVHRYFISGARLFKSDKDSNKKKGEWMLQRVASTALKQMFSEQEIQQIKFRVVTNTFPRFKERQKGDHTTPLHFQESDWLEIQPIPSGTAREWPE</sequence>
<name>A0A521E155_9BACL</name>
<gene>
    <name evidence="1" type="ORF">SAMN06264849_107101</name>
</gene>